<proteinExistence type="inferred from homology"/>
<feature type="transmembrane region" description="Helical" evidence="6">
    <location>
        <begin position="76"/>
        <end position="95"/>
    </location>
</feature>
<comment type="subcellular location">
    <subcellularLocation>
        <location evidence="1">Membrane</location>
        <topology evidence="1">Multi-pass membrane protein</topology>
    </subcellularLocation>
</comment>
<protein>
    <submittedName>
        <fullName evidence="8">S-adenosylmethionine uptake transporter</fullName>
    </submittedName>
</protein>
<keyword evidence="3 6" id="KW-0812">Transmembrane</keyword>
<dbReference type="SUPFAM" id="SSF103481">
    <property type="entry name" value="Multidrug resistance efflux transporter EmrE"/>
    <property type="match status" value="2"/>
</dbReference>
<keyword evidence="4 6" id="KW-1133">Transmembrane helix</keyword>
<evidence type="ECO:0000259" key="7">
    <source>
        <dbReference type="Pfam" id="PF00892"/>
    </source>
</evidence>
<feature type="transmembrane region" description="Helical" evidence="6">
    <location>
        <begin position="128"/>
        <end position="146"/>
    </location>
</feature>
<keyword evidence="5 6" id="KW-0472">Membrane</keyword>
<dbReference type="Proteomes" id="UP000199167">
    <property type="component" value="Unassembled WGS sequence"/>
</dbReference>
<accession>A0A1I0QSG3</accession>
<evidence type="ECO:0000313" key="8">
    <source>
        <dbReference type="EMBL" id="SEW30553.1"/>
    </source>
</evidence>
<keyword evidence="9" id="KW-1185">Reference proteome</keyword>
<reference evidence="8 9" key="1">
    <citation type="submission" date="2016-10" db="EMBL/GenBank/DDBJ databases">
        <authorList>
            <person name="de Groot N.N."/>
        </authorList>
    </citation>
    <scope>NUCLEOTIDE SEQUENCE [LARGE SCALE GENOMIC DNA]</scope>
    <source>
        <strain evidence="8 9">DSM 17925</strain>
    </source>
</reference>
<dbReference type="STRING" id="364200.SAMN04488515_2163"/>
<evidence type="ECO:0000256" key="5">
    <source>
        <dbReference type="ARBA" id="ARBA00023136"/>
    </source>
</evidence>
<feature type="domain" description="EamA" evidence="7">
    <location>
        <begin position="16"/>
        <end position="143"/>
    </location>
</feature>
<evidence type="ECO:0000256" key="2">
    <source>
        <dbReference type="ARBA" id="ARBA00009853"/>
    </source>
</evidence>
<organism evidence="8 9">
    <name type="scientific">Cognatiyoonia koreensis</name>
    <dbReference type="NCBI Taxonomy" id="364200"/>
    <lineage>
        <taxon>Bacteria</taxon>
        <taxon>Pseudomonadati</taxon>
        <taxon>Pseudomonadota</taxon>
        <taxon>Alphaproteobacteria</taxon>
        <taxon>Rhodobacterales</taxon>
        <taxon>Paracoccaceae</taxon>
        <taxon>Cognatiyoonia</taxon>
    </lineage>
</organism>
<gene>
    <name evidence="8" type="ORF">SAMN04488515_2163</name>
</gene>
<feature type="transmembrane region" description="Helical" evidence="6">
    <location>
        <begin position="152"/>
        <end position="171"/>
    </location>
</feature>
<evidence type="ECO:0000256" key="4">
    <source>
        <dbReference type="ARBA" id="ARBA00022989"/>
    </source>
</evidence>
<name>A0A1I0QSG3_9RHOB</name>
<dbReference type="GO" id="GO:0016020">
    <property type="term" value="C:membrane"/>
    <property type="evidence" value="ECO:0007669"/>
    <property type="project" value="UniProtKB-SubCell"/>
</dbReference>
<dbReference type="InterPro" id="IPR000620">
    <property type="entry name" value="EamA_dom"/>
</dbReference>
<dbReference type="InterPro" id="IPR037185">
    <property type="entry name" value="EmrE-like"/>
</dbReference>
<sequence length="286" mass="29749">MTSIDLKRNGAVAGPLLMIAAGALFAGANTAVQAAGMTFGMAPATTAFWQYAVALALAAPMLGWSSWRTRQPGWHILRVGFAVIGVQMWVAGLAVVPIWQAIALILSSPLFVTLGAAFFLGECLTWQRAGAVFAGAAGGVIILAPWTDSFSLNALLPVGAAAFWAASSLVTKHLAERDSAATLTLYLLVMLVPLNAGFAAGAGFAISGQAVWVVTLAGLLTALAQYALAGAYRLTDAAYLQPFDHVKLPLNVLAGIVVFGFAPPGLMWLGASIIFAACAWIWQDET</sequence>
<feature type="transmembrane region" description="Helical" evidence="6">
    <location>
        <begin position="101"/>
        <end position="121"/>
    </location>
</feature>
<feature type="transmembrane region" description="Helical" evidence="6">
    <location>
        <begin position="183"/>
        <end position="204"/>
    </location>
</feature>
<comment type="similarity">
    <text evidence="2">Belongs to the drug/metabolite transporter (DMT) superfamily. 10 TMS drug/metabolite exporter (DME) (TC 2.A.7.3) family.</text>
</comment>
<evidence type="ECO:0000256" key="6">
    <source>
        <dbReference type="SAM" id="Phobius"/>
    </source>
</evidence>
<evidence type="ECO:0000256" key="1">
    <source>
        <dbReference type="ARBA" id="ARBA00004141"/>
    </source>
</evidence>
<dbReference type="RefSeq" id="WP_242650527.1">
    <property type="nucleotide sequence ID" value="NZ_FOIZ01000001.1"/>
</dbReference>
<dbReference type="PANTHER" id="PTHR22911">
    <property type="entry name" value="ACYL-MALONYL CONDENSING ENZYME-RELATED"/>
    <property type="match status" value="1"/>
</dbReference>
<dbReference type="EMBL" id="FOIZ01000001">
    <property type="protein sequence ID" value="SEW30553.1"/>
    <property type="molecule type" value="Genomic_DNA"/>
</dbReference>
<evidence type="ECO:0000256" key="3">
    <source>
        <dbReference type="ARBA" id="ARBA00022692"/>
    </source>
</evidence>
<feature type="transmembrane region" description="Helical" evidence="6">
    <location>
        <begin position="44"/>
        <end position="64"/>
    </location>
</feature>
<dbReference type="PANTHER" id="PTHR22911:SF6">
    <property type="entry name" value="SOLUTE CARRIER FAMILY 35 MEMBER G1"/>
    <property type="match status" value="1"/>
</dbReference>
<dbReference type="Pfam" id="PF00892">
    <property type="entry name" value="EamA"/>
    <property type="match status" value="1"/>
</dbReference>
<feature type="transmembrane region" description="Helical" evidence="6">
    <location>
        <begin position="210"/>
        <end position="229"/>
    </location>
</feature>
<dbReference type="AlphaFoldDB" id="A0A1I0QSG3"/>
<evidence type="ECO:0000313" key="9">
    <source>
        <dbReference type="Proteomes" id="UP000199167"/>
    </source>
</evidence>
<feature type="transmembrane region" description="Helical" evidence="6">
    <location>
        <begin position="250"/>
        <end position="282"/>
    </location>
</feature>